<comment type="caution">
    <text evidence="2">The sequence shown here is derived from an EMBL/GenBank/DDBJ whole genome shotgun (WGS) entry which is preliminary data.</text>
</comment>
<reference evidence="2" key="1">
    <citation type="submission" date="2020-10" db="EMBL/GenBank/DDBJ databases">
        <authorList>
            <person name="Gilroy R."/>
        </authorList>
    </citation>
    <scope>NUCLEOTIDE SEQUENCE</scope>
    <source>
        <strain evidence="2">ChiW16-3235</strain>
    </source>
</reference>
<protein>
    <submittedName>
        <fullName evidence="2">Uncharacterized protein</fullName>
    </submittedName>
</protein>
<dbReference type="AlphaFoldDB" id="A0A9D1J8R4"/>
<keyword evidence="1" id="KW-1133">Transmembrane helix</keyword>
<keyword evidence="1" id="KW-0812">Transmembrane</keyword>
<gene>
    <name evidence="2" type="ORF">IAB94_02735</name>
</gene>
<name>A0A9D1J8R4_9FIRM</name>
<reference evidence="2" key="2">
    <citation type="journal article" date="2021" name="PeerJ">
        <title>Extensive microbial diversity within the chicken gut microbiome revealed by metagenomics and culture.</title>
        <authorList>
            <person name="Gilroy R."/>
            <person name="Ravi A."/>
            <person name="Getino M."/>
            <person name="Pursley I."/>
            <person name="Horton D.L."/>
            <person name="Alikhan N.F."/>
            <person name="Baker D."/>
            <person name="Gharbi K."/>
            <person name="Hall N."/>
            <person name="Watson M."/>
            <person name="Adriaenssens E.M."/>
            <person name="Foster-Nyarko E."/>
            <person name="Jarju S."/>
            <person name="Secka A."/>
            <person name="Antonio M."/>
            <person name="Oren A."/>
            <person name="Chaudhuri R.R."/>
            <person name="La Ragione R."/>
            <person name="Hildebrand F."/>
            <person name="Pallen M.J."/>
        </authorList>
    </citation>
    <scope>NUCLEOTIDE SEQUENCE</scope>
    <source>
        <strain evidence="2">ChiW16-3235</strain>
    </source>
</reference>
<evidence type="ECO:0000313" key="2">
    <source>
        <dbReference type="EMBL" id="HIR66949.1"/>
    </source>
</evidence>
<organism evidence="2 3">
    <name type="scientific">Candidatus Coproplasma avicola</name>
    <dbReference type="NCBI Taxonomy" id="2840744"/>
    <lineage>
        <taxon>Bacteria</taxon>
        <taxon>Bacillati</taxon>
        <taxon>Bacillota</taxon>
        <taxon>Clostridia</taxon>
        <taxon>Eubacteriales</taxon>
        <taxon>Candidatus Coproplasma</taxon>
    </lineage>
</organism>
<proteinExistence type="predicted"/>
<dbReference type="Proteomes" id="UP000823913">
    <property type="component" value="Unassembled WGS sequence"/>
</dbReference>
<accession>A0A9D1J8R4</accession>
<feature type="transmembrane region" description="Helical" evidence="1">
    <location>
        <begin position="20"/>
        <end position="40"/>
    </location>
</feature>
<evidence type="ECO:0000313" key="3">
    <source>
        <dbReference type="Proteomes" id="UP000823913"/>
    </source>
</evidence>
<dbReference type="EMBL" id="DVHK01000066">
    <property type="protein sequence ID" value="HIR66949.1"/>
    <property type="molecule type" value="Genomic_DNA"/>
</dbReference>
<sequence>MFKFVELLSKIVGFFRRIALSLAPIVVIGLIIALALGVFGDDPATTGNVILTVIGIYVGLIGGSFLLDILGRIMKKSFKIEEKLEAAMTEAGYEYDD</sequence>
<feature type="transmembrane region" description="Helical" evidence="1">
    <location>
        <begin position="46"/>
        <end position="70"/>
    </location>
</feature>
<evidence type="ECO:0000256" key="1">
    <source>
        <dbReference type="SAM" id="Phobius"/>
    </source>
</evidence>
<keyword evidence="1" id="KW-0472">Membrane</keyword>